<comment type="caution">
    <text evidence="3">The sequence shown here is derived from an EMBL/GenBank/DDBJ whole genome shotgun (WGS) entry which is preliminary data.</text>
</comment>
<organism evidence="3 4">
    <name type="scientific">Paenibacillus methanolicus</name>
    <dbReference type="NCBI Taxonomy" id="582686"/>
    <lineage>
        <taxon>Bacteria</taxon>
        <taxon>Bacillati</taxon>
        <taxon>Bacillota</taxon>
        <taxon>Bacilli</taxon>
        <taxon>Bacillales</taxon>
        <taxon>Paenibacillaceae</taxon>
        <taxon>Paenibacillus</taxon>
    </lineage>
</organism>
<dbReference type="PROSITE" id="PS51257">
    <property type="entry name" value="PROKAR_LIPOPROTEIN"/>
    <property type="match status" value="1"/>
</dbReference>
<dbReference type="InterPro" id="IPR050490">
    <property type="entry name" value="Bact_solute-bd_prot1"/>
</dbReference>
<evidence type="ECO:0000313" key="4">
    <source>
        <dbReference type="Proteomes" id="UP000323257"/>
    </source>
</evidence>
<dbReference type="PANTHER" id="PTHR43649:SF12">
    <property type="entry name" value="DIACETYLCHITOBIOSE BINDING PROTEIN DASA"/>
    <property type="match status" value="1"/>
</dbReference>
<reference evidence="3 4" key="1">
    <citation type="submission" date="2019-07" db="EMBL/GenBank/DDBJ databases">
        <title>Genomic Encyclopedia of Type Strains, Phase III (KMG-III): the genomes of soil and plant-associated and newly described type strains.</title>
        <authorList>
            <person name="Whitman W."/>
        </authorList>
    </citation>
    <scope>NUCLEOTIDE SEQUENCE [LARGE SCALE GENOMIC DNA]</scope>
    <source>
        <strain evidence="3 4">BL24</strain>
    </source>
</reference>
<feature type="chain" id="PRO_5038797325" evidence="2">
    <location>
        <begin position="20"/>
        <end position="573"/>
    </location>
</feature>
<dbReference type="CDD" id="cd13582">
    <property type="entry name" value="PBP2_AlgQ_like_3"/>
    <property type="match status" value="1"/>
</dbReference>
<accession>A0A5S5C8K3</accession>
<evidence type="ECO:0000313" key="3">
    <source>
        <dbReference type="EMBL" id="TYP74660.1"/>
    </source>
</evidence>
<feature type="compositionally biased region" description="Low complexity" evidence="1">
    <location>
        <begin position="33"/>
        <end position="53"/>
    </location>
</feature>
<dbReference type="Proteomes" id="UP000323257">
    <property type="component" value="Unassembled WGS sequence"/>
</dbReference>
<feature type="region of interest" description="Disordered" evidence="1">
    <location>
        <begin position="31"/>
        <end position="55"/>
    </location>
</feature>
<dbReference type="OrthoDB" id="54751at2"/>
<feature type="signal peptide" evidence="2">
    <location>
        <begin position="1"/>
        <end position="19"/>
    </location>
</feature>
<evidence type="ECO:0000256" key="2">
    <source>
        <dbReference type="SAM" id="SignalP"/>
    </source>
</evidence>
<evidence type="ECO:0000256" key="1">
    <source>
        <dbReference type="SAM" id="MobiDB-lite"/>
    </source>
</evidence>
<keyword evidence="4" id="KW-1185">Reference proteome</keyword>
<keyword evidence="2" id="KW-0732">Signal</keyword>
<protein>
    <submittedName>
        <fullName evidence="3">Putative aldouronate transport system substrate-binding protein</fullName>
    </submittedName>
</protein>
<sequence>MRNKKWLGSAVLATAFAVAITGCSGNNSGGGNNAPAPANEGSANAGNQNAAGGEAEKPAPVTFTYFNATANKDIETNKTMIGKKLEEQTGVNFKQEFLVGDLQTKIGTMIASNEYPDVIQPDAGIDKILDAGAFIPLNDLIDKYGPNIKRVYEPYFNLMKADDGNIYFLPFSPLVGEFKPSPTIDQGAFWIQNRVLKEAGYPQVKTLDQFVKLIEDYTVKHASEDLIGMTTLTHDWRFFATTNPPNHLAGYPNDGGVQVDVNTMEAKVYGDNDGTKRWLKTLNDLNAKGLLDKSSFVDNYDQYLAKLTSGKVLGLFDYGWQVQQAFNTVNKAGNDDLMYFPLPIVFDENTKDQYLDPPSFVNNRGIGITVSAKDPERIIQFFDNLLTDENQKLTRWGIQGETYEVDANGRLYRTPEQIEKLKDNDYSREVGISYFAYYWPMYGGGSTFPDGNAVDPGRQPEVAQASFTDAEKERLAKYNAKTYADLFAAPDDRPWYPAWSIALEQDTPAQIFTVKQTDLQKKYFAKIVLAAPDKFESVWNDYVTEYRKTPVDEYEKTMTEEIKKKVAKIQGTN</sequence>
<dbReference type="PANTHER" id="PTHR43649">
    <property type="entry name" value="ARABINOSE-BINDING PROTEIN-RELATED"/>
    <property type="match status" value="1"/>
</dbReference>
<dbReference type="EMBL" id="VNHS01000005">
    <property type="protein sequence ID" value="TYP74660.1"/>
    <property type="molecule type" value="Genomic_DNA"/>
</dbReference>
<dbReference type="AlphaFoldDB" id="A0A5S5C8K3"/>
<dbReference type="Gene3D" id="3.40.190.10">
    <property type="entry name" value="Periplasmic binding protein-like II"/>
    <property type="match status" value="2"/>
</dbReference>
<dbReference type="SUPFAM" id="SSF53850">
    <property type="entry name" value="Periplasmic binding protein-like II"/>
    <property type="match status" value="1"/>
</dbReference>
<gene>
    <name evidence="3" type="ORF">BCM02_105204</name>
</gene>
<name>A0A5S5C8K3_9BACL</name>
<dbReference type="RefSeq" id="WP_148929907.1">
    <property type="nucleotide sequence ID" value="NZ_VNHS01000005.1"/>
</dbReference>
<proteinExistence type="predicted"/>